<feature type="domain" description="SPOR" evidence="2">
    <location>
        <begin position="1193"/>
        <end position="1273"/>
    </location>
</feature>
<sequence>MVSLMRAIAATAPAPSGKPGNGDRDSYALAGTDRLLKDTGQWQRWQQIRQSNDTLARKMASLVMERNALMKRAEAGEKISWDAFDALTTQLGREGIHLWDKNALFASEWNKENKTPKTRIHEGGGASSGQVPDSPPLPPLNGLNLNGASLSPTPANDISSSKEPEFLVLNATWDRYTLASGLGAYGNPDQLFMPLGALAAILEVPLRVSPKTGKASGEILGENFDLNLANNTITLGRKTRTIPENAIIHDEDDILVDTATLKQWLPLDFDFSYREMAVKLQPKESFPFQERIERQQRWSRLGSFQGAVGPSVLEEKTKPAFASLPVVDLSLSATSTHRNRGRKPSNYASYTLSSAGNLGGGTGYFYGTGNDQTPLTRITGRFEKTDTEGKLPLGATRMAFGDITTPLQQRTEQGFLLDSRPLYQERDFDKTRFEGDLAPGWEVELYRGSALVNALRVSDDGRYLFEDVEVYYGRNDFRLVFYGPEGQRLEEDHSMNIGRDMLPKGSVNYAASITRQDTILYQDRFTENEDTGNIRGTALMEYGLGERAALSGGLITETENDERRNIINAAIRKHLPKASLRLDGEQDLDGGNTIGIGIQTSLGNTSIHASQRFQNRFTQDSRSKTTTLSLSGRLGSQNAIHLPYTLSGSYTDREEGYSSRIRLLNSLRTGPVHWTHNIERDYNSQREHGETITGRINASTSMRGNHVRAYGNYRFNDDSNGFSDAGISASRRLTPSLGAQSSLRRNFNPQQSTHMDAQLNWKHNNLTISPKVSGDNEGNWAASINISSNTSFGMEPHRRNPKIMPPYSSHRGLASVRVFEDRNADGVMTEGEKGIEGVRVRAIQSGTTAVTDKHGIAILPMQPHLKTDIVIEESSLYDPAWHPLHPGEALTPKPGELRPLSFPVIRTGEIDGTLYGINNAGESLPLRQVEVLLKNKEGEVVDRVLSEFDGFYLFEKVPPGDYTVEALIPMDDGSVLTKSLRTSVDETGSIESGLNMVMGEEERSETRAASPVPEEDERVLFSEGRWAEMPVEKKPSSTRQIFQGPEAVLYNNGQWVSGALGAAVPEQRPVLTEDKVLYDAKKLEAEKGLEKETQTAASQKTIHKTPIHGRTSSYGVHAGSYQSREKALEGIQWAKTQMPELKNLEGVKIQPVDLGEKGLWFRVILGDFENRTDADRLAAMMAEKNGYGRVLNSASREESAVHLASYGNIEDAEKGIINLERQFRSLMGKELSMAIVKDGSSYKVLVQNFKNMEDAEQLRGKVAAMGGYARILG</sequence>
<reference evidence="3 4" key="1">
    <citation type="submission" date="2019-06" db="EMBL/GenBank/DDBJ databases">
        <title>Desulfobotulus mexicanus sp. nov., a novel sulfate-reducing bacterium isolated from the sediment of an alkaline crater lake in Mexico.</title>
        <authorList>
            <person name="Hirschler-Rea A."/>
        </authorList>
    </citation>
    <scope>NUCLEOTIDE SEQUENCE [LARGE SCALE GENOMIC DNA]</scope>
    <source>
        <strain evidence="3 4">PAR22N</strain>
    </source>
</reference>
<dbReference type="PROSITE" id="PS51724">
    <property type="entry name" value="SPOR"/>
    <property type="match status" value="1"/>
</dbReference>
<name>A0A5S5MEE9_9BACT</name>
<dbReference type="GO" id="GO:0042834">
    <property type="term" value="F:peptidoglycan binding"/>
    <property type="evidence" value="ECO:0007669"/>
    <property type="project" value="InterPro"/>
</dbReference>
<feature type="compositionally biased region" description="Low complexity" evidence="1">
    <location>
        <begin position="140"/>
        <end position="152"/>
    </location>
</feature>
<protein>
    <recommendedName>
        <fullName evidence="2">SPOR domain-containing protein</fullName>
    </recommendedName>
</protein>
<dbReference type="Gene3D" id="2.60.40.10">
    <property type="entry name" value="Immunoglobulins"/>
    <property type="match status" value="2"/>
</dbReference>
<dbReference type="Gene3D" id="3.30.70.1070">
    <property type="entry name" value="Sporulation related repeat"/>
    <property type="match status" value="1"/>
</dbReference>
<dbReference type="InterPro" id="IPR013783">
    <property type="entry name" value="Ig-like_fold"/>
</dbReference>
<dbReference type="InterPro" id="IPR007730">
    <property type="entry name" value="SPOR-like_dom"/>
</dbReference>
<dbReference type="OrthoDB" id="121544at2"/>
<evidence type="ECO:0000313" key="4">
    <source>
        <dbReference type="Proteomes" id="UP000321899"/>
    </source>
</evidence>
<feature type="region of interest" description="Disordered" evidence="1">
    <location>
        <begin position="115"/>
        <end position="160"/>
    </location>
</feature>
<dbReference type="InterPro" id="IPR036680">
    <property type="entry name" value="SPOR-like_sf"/>
</dbReference>
<dbReference type="EMBL" id="VDMB01000015">
    <property type="protein sequence ID" value="TYT74103.1"/>
    <property type="molecule type" value="Genomic_DNA"/>
</dbReference>
<keyword evidence="4" id="KW-1185">Reference proteome</keyword>
<evidence type="ECO:0000259" key="2">
    <source>
        <dbReference type="PROSITE" id="PS51724"/>
    </source>
</evidence>
<accession>A0A5S5MEE9</accession>
<organism evidence="3 4">
    <name type="scientific">Desulfobotulus mexicanus</name>
    <dbReference type="NCBI Taxonomy" id="2586642"/>
    <lineage>
        <taxon>Bacteria</taxon>
        <taxon>Pseudomonadati</taxon>
        <taxon>Thermodesulfobacteriota</taxon>
        <taxon>Desulfobacteria</taxon>
        <taxon>Desulfobacterales</taxon>
        <taxon>Desulfobacteraceae</taxon>
        <taxon>Desulfobotulus</taxon>
    </lineage>
</organism>
<comment type="caution">
    <text evidence="3">The sequence shown here is derived from an EMBL/GenBank/DDBJ whole genome shotgun (WGS) entry which is preliminary data.</text>
</comment>
<evidence type="ECO:0000256" key="1">
    <source>
        <dbReference type="SAM" id="MobiDB-lite"/>
    </source>
</evidence>
<dbReference type="RefSeq" id="WP_139449583.1">
    <property type="nucleotide sequence ID" value="NZ_VDMB01000015.1"/>
</dbReference>
<dbReference type="AlphaFoldDB" id="A0A5S5MEE9"/>
<proteinExistence type="predicted"/>
<gene>
    <name evidence="3" type="ORF">FIM25_11875</name>
</gene>
<feature type="region of interest" description="Disordered" evidence="1">
    <location>
        <begin position="1089"/>
        <end position="1116"/>
    </location>
</feature>
<evidence type="ECO:0000313" key="3">
    <source>
        <dbReference type="EMBL" id="TYT74103.1"/>
    </source>
</evidence>
<dbReference type="SUPFAM" id="SSF49478">
    <property type="entry name" value="Cna protein B-type domain"/>
    <property type="match status" value="1"/>
</dbReference>
<dbReference type="Proteomes" id="UP000321899">
    <property type="component" value="Unassembled WGS sequence"/>
</dbReference>